<dbReference type="Pfam" id="PF00045">
    <property type="entry name" value="Hemopexin"/>
    <property type="match status" value="3"/>
</dbReference>
<dbReference type="SUPFAM" id="SSF50923">
    <property type="entry name" value="Hemopexin-like domain"/>
    <property type="match status" value="2"/>
</dbReference>
<dbReference type="InterPro" id="IPR021190">
    <property type="entry name" value="Pept_M10A"/>
</dbReference>
<feature type="binding site" evidence="8">
    <location>
        <position position="377"/>
    </location>
    <ligand>
        <name>Zn(2+)</name>
        <dbReference type="ChEBI" id="CHEBI:29105"/>
        <label>2</label>
        <note>catalytic</note>
    </ligand>
</feature>
<dbReference type="InterPro" id="IPR036375">
    <property type="entry name" value="Hemopexin-like_dom_sf"/>
</dbReference>
<feature type="non-terminal residue" evidence="12">
    <location>
        <position position="1"/>
    </location>
</feature>
<dbReference type="Pfam" id="PF00413">
    <property type="entry name" value="Peptidase_M10"/>
    <property type="match status" value="1"/>
</dbReference>
<dbReference type="SUPFAM" id="SSF55486">
    <property type="entry name" value="Metalloproteases ('zincins'), catalytic domain"/>
    <property type="match status" value="1"/>
</dbReference>
<feature type="binding site" evidence="8">
    <location>
        <position position="422"/>
    </location>
    <ligand>
        <name>Ca(2+)</name>
        <dbReference type="ChEBI" id="CHEBI:29108"/>
        <label>4</label>
    </ligand>
</feature>
<evidence type="ECO:0000256" key="4">
    <source>
        <dbReference type="ARBA" id="ARBA00022801"/>
    </source>
</evidence>
<gene>
    <name evidence="12" type="ORF">BSL78_25868</name>
</gene>
<feature type="domain" description="Peptidase metallopeptidase" evidence="11">
    <location>
        <begin position="256"/>
        <end position="412"/>
    </location>
</feature>
<feature type="active site" evidence="7">
    <location>
        <position position="368"/>
    </location>
</feature>
<dbReference type="InterPro" id="IPR024079">
    <property type="entry name" value="MetalloPept_cat_dom_sf"/>
</dbReference>
<feature type="region of interest" description="Disordered" evidence="10">
    <location>
        <begin position="68"/>
        <end position="104"/>
    </location>
</feature>
<organism evidence="12 13">
    <name type="scientific">Stichopus japonicus</name>
    <name type="common">Sea cucumber</name>
    <dbReference type="NCBI Taxonomy" id="307972"/>
    <lineage>
        <taxon>Eukaryota</taxon>
        <taxon>Metazoa</taxon>
        <taxon>Echinodermata</taxon>
        <taxon>Eleutherozoa</taxon>
        <taxon>Echinozoa</taxon>
        <taxon>Holothuroidea</taxon>
        <taxon>Aspidochirotacea</taxon>
        <taxon>Aspidochirotida</taxon>
        <taxon>Stichopodidae</taxon>
        <taxon>Apostichopus</taxon>
    </lineage>
</organism>
<evidence type="ECO:0000256" key="1">
    <source>
        <dbReference type="ARBA" id="ARBA00010370"/>
    </source>
</evidence>
<comment type="cofactor">
    <cofactor evidence="8">
        <name>Ca(2+)</name>
        <dbReference type="ChEBI" id="CHEBI:29108"/>
    </cofactor>
    <text evidence="8">Can bind about 5 Ca(2+) ions per subunit.</text>
</comment>
<keyword evidence="3 8" id="KW-0479">Metal-binding</keyword>
<feature type="compositionally biased region" description="Basic and acidic residues" evidence="10">
    <location>
        <begin position="68"/>
        <end position="95"/>
    </location>
</feature>
<feature type="repeat" description="Hemopexin" evidence="9">
    <location>
        <begin position="414"/>
        <end position="469"/>
    </location>
</feature>
<dbReference type="SMART" id="SM00235">
    <property type="entry name" value="ZnMc"/>
    <property type="match status" value="1"/>
</dbReference>
<protein>
    <submittedName>
        <fullName evidence="12">Putative matrix metalloproteinase-21</fullName>
    </submittedName>
</protein>
<keyword evidence="13" id="KW-1185">Reference proteome</keyword>
<evidence type="ECO:0000313" key="12">
    <source>
        <dbReference type="EMBL" id="PIK37308.1"/>
    </source>
</evidence>
<dbReference type="EMBL" id="MRZV01001523">
    <property type="protein sequence ID" value="PIK37308.1"/>
    <property type="molecule type" value="Genomic_DNA"/>
</dbReference>
<dbReference type="GO" id="GO:0008270">
    <property type="term" value="F:zinc ion binding"/>
    <property type="evidence" value="ECO:0007669"/>
    <property type="project" value="InterPro"/>
</dbReference>
<feature type="binding site" evidence="8">
    <location>
        <position position="371"/>
    </location>
    <ligand>
        <name>Zn(2+)</name>
        <dbReference type="ChEBI" id="CHEBI:29105"/>
        <label>2</label>
        <note>catalytic</note>
    </ligand>
</feature>
<evidence type="ECO:0000256" key="7">
    <source>
        <dbReference type="PIRSR" id="PIRSR621190-1"/>
    </source>
</evidence>
<keyword evidence="2" id="KW-0645">Protease</keyword>
<dbReference type="PANTHER" id="PTHR10201:SF294">
    <property type="entry name" value="MATRIX METALLOPROTEINASE 16"/>
    <property type="match status" value="1"/>
</dbReference>
<dbReference type="Gene3D" id="2.110.10.10">
    <property type="entry name" value="Hemopexin-like domain"/>
    <property type="match status" value="2"/>
</dbReference>
<keyword evidence="5 8" id="KW-0862">Zinc</keyword>
<dbReference type="InterPro" id="IPR001818">
    <property type="entry name" value="Pept_M10_metallopeptidase"/>
</dbReference>
<dbReference type="PRINTS" id="PR00138">
    <property type="entry name" value="MATRIXIN"/>
</dbReference>
<evidence type="ECO:0000313" key="13">
    <source>
        <dbReference type="Proteomes" id="UP000230750"/>
    </source>
</evidence>
<keyword evidence="6" id="KW-0482">Metalloprotease</keyword>
<feature type="binding site" evidence="8">
    <location>
        <position position="608"/>
    </location>
    <ligand>
        <name>Ca(2+)</name>
        <dbReference type="ChEBI" id="CHEBI:29108"/>
        <label>4</label>
    </ligand>
</feature>
<keyword evidence="8" id="KW-0106">Calcium</keyword>
<dbReference type="GO" id="GO:0005615">
    <property type="term" value="C:extracellular space"/>
    <property type="evidence" value="ECO:0007669"/>
    <property type="project" value="TreeGrafter"/>
</dbReference>
<dbReference type="GO" id="GO:0030198">
    <property type="term" value="P:extracellular matrix organization"/>
    <property type="evidence" value="ECO:0007669"/>
    <property type="project" value="TreeGrafter"/>
</dbReference>
<feature type="binding site" evidence="8">
    <location>
        <position position="474"/>
    </location>
    <ligand>
        <name>Ca(2+)</name>
        <dbReference type="ChEBI" id="CHEBI:29108"/>
        <label>4</label>
    </ligand>
</feature>
<reference evidence="12 13" key="1">
    <citation type="journal article" date="2017" name="PLoS Biol.">
        <title>The sea cucumber genome provides insights into morphological evolution and visceral regeneration.</title>
        <authorList>
            <person name="Zhang X."/>
            <person name="Sun L."/>
            <person name="Yuan J."/>
            <person name="Sun Y."/>
            <person name="Gao Y."/>
            <person name="Zhang L."/>
            <person name="Li S."/>
            <person name="Dai H."/>
            <person name="Hamel J.F."/>
            <person name="Liu C."/>
            <person name="Yu Y."/>
            <person name="Liu S."/>
            <person name="Lin W."/>
            <person name="Guo K."/>
            <person name="Jin S."/>
            <person name="Xu P."/>
            <person name="Storey K.B."/>
            <person name="Huan P."/>
            <person name="Zhang T."/>
            <person name="Zhou Y."/>
            <person name="Zhang J."/>
            <person name="Lin C."/>
            <person name="Li X."/>
            <person name="Xing L."/>
            <person name="Huo D."/>
            <person name="Sun M."/>
            <person name="Wang L."/>
            <person name="Mercier A."/>
            <person name="Li F."/>
            <person name="Yang H."/>
            <person name="Xiang J."/>
        </authorList>
    </citation>
    <scope>NUCLEOTIDE SEQUENCE [LARGE SCALE GENOMIC DNA]</scope>
    <source>
        <strain evidence="12">Shaxun</strain>
        <tissue evidence="12">Muscle</tissue>
    </source>
</reference>
<feature type="repeat" description="Hemopexin" evidence="9">
    <location>
        <begin position="470"/>
        <end position="539"/>
    </location>
</feature>
<feature type="binding site" evidence="8">
    <location>
        <position position="308"/>
    </location>
    <ligand>
        <name>Ca(2+)</name>
        <dbReference type="ChEBI" id="CHEBI:29108"/>
        <label>2</label>
    </ligand>
</feature>
<comment type="cofactor">
    <cofactor evidence="8">
        <name>Zn(2+)</name>
        <dbReference type="ChEBI" id="CHEBI:29105"/>
    </cofactor>
    <text evidence="8">Binds 2 Zn(2+) ions per subunit.</text>
</comment>
<dbReference type="InterPro" id="IPR006026">
    <property type="entry name" value="Peptidase_Metallo"/>
</dbReference>
<dbReference type="GO" id="GO:0031012">
    <property type="term" value="C:extracellular matrix"/>
    <property type="evidence" value="ECO:0007669"/>
    <property type="project" value="InterPro"/>
</dbReference>
<evidence type="ECO:0000256" key="3">
    <source>
        <dbReference type="ARBA" id="ARBA00022723"/>
    </source>
</evidence>
<evidence type="ECO:0000256" key="2">
    <source>
        <dbReference type="ARBA" id="ARBA00022670"/>
    </source>
</evidence>
<dbReference type="OrthoDB" id="406838at2759"/>
<dbReference type="AlphaFoldDB" id="A0A2G8JNL5"/>
<sequence>DWLISTCKPNKKPRCGVPDNPYYTETKQIKAKESDSLTLKATDEVFKKSYLDKSDSKIKDDYISDINHSKDVNNKHTNPKEVEAVTQHAEKRATESPRPLTENEDNLNAFYSMDYSIEEDVLSSEDALDLMIEEANFGDDLVDFEFIDEMVEENDQSVTSISLPIDDFQTDFVTDLMTTVVDIAYDDWTTSRRPNIDAENIETSSVLTTTTTLYSSLTQQILSKLSPQGQMKKRSVSLGVIPGPEETGLNFKLTSSPIKWRLLSVYCSQHFSSCSSSRAVLELAFRRWAEVTPLTFQEQRTGDLLDVDIQIAFLTKESTLDFNIALHEDEYARYQVSPDGVYLFFQDEVQWTHQSDRGFNLFSVAVHEIGHILGLDHRDDSDSTMYPFYQTYTGRVVIDAESRALAQGFYGKCSGSFDAAFDWVRTLSNGRKVYSSYFFRDGWAWLYDNSNGRPRNGEPRSIGSLFEGVPDNVDVVLQIRPRRNANDNLNDDRNDMYFFKGSRYWRLDHNAGELYQTDPDTGVYYGPDGRLISDGWPALSGQNQRIPDNLDAAYFDQRDNHIYFFKGSQVYAYDVENNGCCGDGYPMSINQAYPGRFALHSPLPDNIDVAYYSLRDRKLYFMKGDDYWENETYNRLADTVVNKVGYSAKWNSKWNDICDVE</sequence>
<keyword evidence="4" id="KW-0378">Hydrolase</keyword>
<feature type="binding site" evidence="8">
    <location>
        <position position="367"/>
    </location>
    <ligand>
        <name>Zn(2+)</name>
        <dbReference type="ChEBI" id="CHEBI:29105"/>
        <label>2</label>
        <note>catalytic</note>
    </ligand>
</feature>
<evidence type="ECO:0000256" key="5">
    <source>
        <dbReference type="ARBA" id="ARBA00022833"/>
    </source>
</evidence>
<feature type="repeat" description="Hemopexin" evidence="9">
    <location>
        <begin position="547"/>
        <end position="596"/>
    </location>
</feature>
<proteinExistence type="inferred from homology"/>
<comment type="similarity">
    <text evidence="1">Belongs to the peptidase M10A family.</text>
</comment>
<dbReference type="SMART" id="SM00120">
    <property type="entry name" value="HX"/>
    <property type="match status" value="4"/>
</dbReference>
<feature type="repeat" description="Hemopexin" evidence="9">
    <location>
        <begin position="604"/>
        <end position="657"/>
    </location>
</feature>
<dbReference type="STRING" id="307972.A0A2G8JNL5"/>
<evidence type="ECO:0000256" key="8">
    <source>
        <dbReference type="PIRSR" id="PIRSR621190-2"/>
    </source>
</evidence>
<dbReference type="PROSITE" id="PS51642">
    <property type="entry name" value="HEMOPEXIN_2"/>
    <property type="match status" value="4"/>
</dbReference>
<dbReference type="Gene3D" id="3.40.390.10">
    <property type="entry name" value="Collagenase (Catalytic Domain)"/>
    <property type="match status" value="1"/>
</dbReference>
<comment type="caution">
    <text evidence="12">The sequence shown here is derived from an EMBL/GenBank/DDBJ whole genome shotgun (WGS) entry which is preliminary data.</text>
</comment>
<evidence type="ECO:0000256" key="6">
    <source>
        <dbReference type="ARBA" id="ARBA00023049"/>
    </source>
</evidence>
<evidence type="ECO:0000256" key="10">
    <source>
        <dbReference type="SAM" id="MobiDB-lite"/>
    </source>
</evidence>
<dbReference type="PANTHER" id="PTHR10201">
    <property type="entry name" value="MATRIX METALLOPROTEINASE"/>
    <property type="match status" value="1"/>
</dbReference>
<feature type="binding site" evidence="8">
    <location>
        <position position="553"/>
    </location>
    <ligand>
        <name>Ca(2+)</name>
        <dbReference type="ChEBI" id="CHEBI:29108"/>
        <label>5</label>
    </ligand>
</feature>
<dbReference type="InterPro" id="IPR018487">
    <property type="entry name" value="Hemopexin-like_repeat"/>
</dbReference>
<dbReference type="GO" id="GO:0006508">
    <property type="term" value="P:proteolysis"/>
    <property type="evidence" value="ECO:0007669"/>
    <property type="project" value="UniProtKB-KW"/>
</dbReference>
<name>A0A2G8JNL5_STIJA</name>
<dbReference type="Proteomes" id="UP000230750">
    <property type="component" value="Unassembled WGS sequence"/>
</dbReference>
<evidence type="ECO:0000259" key="11">
    <source>
        <dbReference type="SMART" id="SM00235"/>
    </source>
</evidence>
<accession>A0A2G8JNL5</accession>
<dbReference type="GO" id="GO:0004222">
    <property type="term" value="F:metalloendopeptidase activity"/>
    <property type="evidence" value="ECO:0007669"/>
    <property type="project" value="InterPro"/>
</dbReference>
<evidence type="ECO:0000256" key="9">
    <source>
        <dbReference type="PROSITE-ProRule" id="PRU01011"/>
    </source>
</evidence>
<feature type="binding site" evidence="8">
    <location>
        <position position="385"/>
    </location>
    <ligand>
        <name>Zn(2+)</name>
        <dbReference type="ChEBI" id="CHEBI:29105"/>
        <label>2</label>
        <note>catalytic</note>
    </ligand>
</feature>
<feature type="binding site" evidence="8">
    <location>
        <position position="347"/>
    </location>
    <ligand>
        <name>Ca(2+)</name>
        <dbReference type="ChEBI" id="CHEBI:29108"/>
        <label>1</label>
    </ligand>
</feature>
<dbReference type="GO" id="GO:0030574">
    <property type="term" value="P:collagen catabolic process"/>
    <property type="evidence" value="ECO:0007669"/>
    <property type="project" value="TreeGrafter"/>
</dbReference>